<organism evidence="7 8">
    <name type="scientific">Pseudomonas fluorescens</name>
    <dbReference type="NCBI Taxonomy" id="294"/>
    <lineage>
        <taxon>Bacteria</taxon>
        <taxon>Pseudomonadati</taxon>
        <taxon>Pseudomonadota</taxon>
        <taxon>Gammaproteobacteria</taxon>
        <taxon>Pseudomonadales</taxon>
        <taxon>Pseudomonadaceae</taxon>
        <taxon>Pseudomonas</taxon>
    </lineage>
</organism>
<evidence type="ECO:0000313" key="8">
    <source>
        <dbReference type="Proteomes" id="UP000409037"/>
    </source>
</evidence>
<evidence type="ECO:0000313" key="7">
    <source>
        <dbReference type="EMBL" id="VVN67541.1"/>
    </source>
</evidence>
<dbReference type="Gene3D" id="3.30.870.10">
    <property type="entry name" value="Endonuclease Chain A"/>
    <property type="match status" value="2"/>
</dbReference>
<dbReference type="OrthoDB" id="8828485at2"/>
<dbReference type="InterPro" id="IPR015679">
    <property type="entry name" value="PLipase_D_fam"/>
</dbReference>
<gene>
    <name evidence="7" type="ORF">PS833_00191</name>
</gene>
<keyword evidence="3" id="KW-0378">Hydrolase</keyword>
<dbReference type="Proteomes" id="UP000409037">
    <property type="component" value="Unassembled WGS sequence"/>
</dbReference>
<dbReference type="GO" id="GO:0009395">
    <property type="term" value="P:phospholipid catabolic process"/>
    <property type="evidence" value="ECO:0007669"/>
    <property type="project" value="TreeGrafter"/>
</dbReference>
<evidence type="ECO:0000256" key="3">
    <source>
        <dbReference type="ARBA" id="ARBA00022801"/>
    </source>
</evidence>
<evidence type="ECO:0000256" key="5">
    <source>
        <dbReference type="SAM" id="MobiDB-lite"/>
    </source>
</evidence>
<protein>
    <submittedName>
        <fullName evidence="7">Cardiolipin synthase</fullName>
        <ecNumber evidence="7">2.7.8.-</ecNumber>
    </submittedName>
</protein>
<keyword evidence="7" id="KW-0808">Transferase</keyword>
<dbReference type="AlphaFoldDB" id="A0A5E6ZTG6"/>
<feature type="region of interest" description="Disordered" evidence="5">
    <location>
        <begin position="607"/>
        <end position="635"/>
    </location>
</feature>
<evidence type="ECO:0000256" key="1">
    <source>
        <dbReference type="ARBA" id="ARBA00000798"/>
    </source>
</evidence>
<dbReference type="PANTHER" id="PTHR18896:SF76">
    <property type="entry name" value="PHOSPHOLIPASE"/>
    <property type="match status" value="1"/>
</dbReference>
<dbReference type="SUPFAM" id="SSF56024">
    <property type="entry name" value="Phospholipase D/nuclease"/>
    <property type="match status" value="2"/>
</dbReference>
<dbReference type="EMBL" id="CABVHU010000001">
    <property type="protein sequence ID" value="VVN67541.1"/>
    <property type="molecule type" value="Genomic_DNA"/>
</dbReference>
<evidence type="ECO:0000256" key="2">
    <source>
        <dbReference type="ARBA" id="ARBA00022737"/>
    </source>
</evidence>
<comment type="catalytic activity">
    <reaction evidence="1">
        <text>a 1,2-diacyl-sn-glycero-3-phosphocholine + H2O = a 1,2-diacyl-sn-glycero-3-phosphate + choline + H(+)</text>
        <dbReference type="Rhea" id="RHEA:14445"/>
        <dbReference type="ChEBI" id="CHEBI:15354"/>
        <dbReference type="ChEBI" id="CHEBI:15377"/>
        <dbReference type="ChEBI" id="CHEBI:15378"/>
        <dbReference type="ChEBI" id="CHEBI:57643"/>
        <dbReference type="ChEBI" id="CHEBI:58608"/>
        <dbReference type="EC" id="3.1.4.4"/>
    </reaction>
</comment>
<feature type="compositionally biased region" description="Basic and acidic residues" evidence="5">
    <location>
        <begin position="607"/>
        <end position="616"/>
    </location>
</feature>
<name>A0A5E6ZTG6_PSEFL</name>
<keyword evidence="4" id="KW-0443">Lipid metabolism</keyword>
<dbReference type="SMART" id="SM00155">
    <property type="entry name" value="PLDc"/>
    <property type="match status" value="2"/>
</dbReference>
<sequence length="635" mass="70934">MNHPDIVSPAALQHTNEVTCISPWYVQNTEYHPVKATYRPLINGEETFKAVHLAIAAATKSIDIICWGFQPSMYFIRDDPKAPNIGTLLMDKAKAGVEVRILGWEMPFNTAGVGDEANLPGKGPLRIMDREMQPSTDDQYAKDREWFARCAFTGHLAPAIRVARNVPVFVSRGFNLFERAEVAHQAKYKSLDPQLSLLTLAVLTAAATHHQKTVLVDYELTDRAVGFVMGHNMLDAYWDTDAHTALKRDKGDKLEPNAGPRGDTPRQDISSQVSGPILEHLHHNFATAWRKETGEDLLASRQAMQVGPKLQCTAGEIRQLAQLVRTQPQEGKRDIERLYLQAVNNATQFIYIENQYFRWPPLAELIKSVAARHTQAGKDPGEHGHLHLFVITNADESGIGPGALNTQRMLESLGRGDTIPILTKLQRTEKAKAQSAELAPTLGELVEKQALLTLTSLTDALGGTDISDKAREAQRDTARSNEWRQFDLEKQIKKIKSEPVKADLNIPGLKVHVCSLVAPDSPAGKKWMPVYIHSKLMIVNDVFTTHGSANINTRSMQVDSELNIAHEWASVTRALRRRLWDLHTKGEGAQDDPDQAFKAWQEIIDDNKDLQEDEKTPSAPLVEFYYGDDKPKDLD</sequence>
<evidence type="ECO:0000256" key="4">
    <source>
        <dbReference type="ARBA" id="ARBA00023098"/>
    </source>
</evidence>
<dbReference type="GO" id="GO:0004630">
    <property type="term" value="F:phospholipase D activity"/>
    <property type="evidence" value="ECO:0007669"/>
    <property type="project" value="UniProtKB-EC"/>
</dbReference>
<feature type="domain" description="PLD phosphodiesterase" evidence="6">
    <location>
        <begin position="528"/>
        <end position="555"/>
    </location>
</feature>
<accession>A0A5E6ZTG6</accession>
<feature type="region of interest" description="Disordered" evidence="5">
    <location>
        <begin position="248"/>
        <end position="271"/>
    </location>
</feature>
<dbReference type="GO" id="GO:0016740">
    <property type="term" value="F:transferase activity"/>
    <property type="evidence" value="ECO:0007669"/>
    <property type="project" value="UniProtKB-KW"/>
</dbReference>
<evidence type="ECO:0000259" key="6">
    <source>
        <dbReference type="PROSITE" id="PS50035"/>
    </source>
</evidence>
<dbReference type="PROSITE" id="PS50035">
    <property type="entry name" value="PLD"/>
    <property type="match status" value="1"/>
</dbReference>
<dbReference type="InterPro" id="IPR001736">
    <property type="entry name" value="PLipase_D/transphosphatidylase"/>
</dbReference>
<dbReference type="RefSeq" id="WP_150796179.1">
    <property type="nucleotide sequence ID" value="NZ_CABVHU010000001.1"/>
</dbReference>
<dbReference type="PANTHER" id="PTHR18896">
    <property type="entry name" value="PHOSPHOLIPASE D"/>
    <property type="match status" value="1"/>
</dbReference>
<proteinExistence type="predicted"/>
<keyword evidence="2" id="KW-0677">Repeat</keyword>
<dbReference type="EC" id="2.7.8.-" evidence="7"/>
<reference evidence="7 8" key="1">
    <citation type="submission" date="2019-09" db="EMBL/GenBank/DDBJ databases">
        <authorList>
            <person name="Chandra G."/>
            <person name="Truman W A."/>
        </authorList>
    </citation>
    <scope>NUCLEOTIDE SEQUENCE [LARGE SCALE GENOMIC DNA]</scope>
    <source>
        <strain evidence="7">PS833</strain>
    </source>
</reference>